<dbReference type="PANTHER" id="PTHR43471:SF10">
    <property type="entry name" value="SLL1107 PROTEIN"/>
    <property type="match status" value="1"/>
</dbReference>
<protein>
    <submittedName>
        <fullName evidence="2">ABC-2 family transporter protein</fullName>
    </submittedName>
</protein>
<dbReference type="RefSeq" id="WP_072905397.1">
    <property type="nucleotide sequence ID" value="NZ_FQZT01000002.1"/>
</dbReference>
<organism evidence="2 3">
    <name type="scientific">Malonomonas rubra DSM 5091</name>
    <dbReference type="NCBI Taxonomy" id="1122189"/>
    <lineage>
        <taxon>Bacteria</taxon>
        <taxon>Pseudomonadati</taxon>
        <taxon>Thermodesulfobacteriota</taxon>
        <taxon>Desulfuromonadia</taxon>
        <taxon>Desulfuromonadales</taxon>
        <taxon>Geopsychrobacteraceae</taxon>
        <taxon>Malonomonas</taxon>
    </lineage>
</organism>
<dbReference type="STRING" id="1122189.SAMN02745165_00576"/>
<evidence type="ECO:0000256" key="1">
    <source>
        <dbReference type="SAM" id="Phobius"/>
    </source>
</evidence>
<dbReference type="GO" id="GO:0005886">
    <property type="term" value="C:plasma membrane"/>
    <property type="evidence" value="ECO:0007669"/>
    <property type="project" value="UniProtKB-SubCell"/>
</dbReference>
<dbReference type="PANTHER" id="PTHR43471">
    <property type="entry name" value="ABC TRANSPORTER PERMEASE"/>
    <property type="match status" value="1"/>
</dbReference>
<sequence>MKTIYALAVITFKEGIRNRALFGVAFLALFLFGLNITVAGFFMRDIGKVTVDMNLSAISFAGLLLVFFVGVNLMGKDIDRKTIQLVLSKPLSRGQYVWGKYLGILFFVSVSLLLLLAFSTSTVLLVKLLYANYFIGFSFWLFWVAGFFVLLKLWVLSAIMIFFSSLTSNSLLALIFTLSSYVVGVSIEEVVYYLQTELAGQERMISDSLVSFVHVVSYFLPNLAVFDFTVEAAHGLPLSLERLILSFGYGVVYAVILLLLASFVFTRREFN</sequence>
<dbReference type="OrthoDB" id="9810558at2"/>
<gene>
    <name evidence="2" type="ORF">SAMN02745165_00576</name>
</gene>
<dbReference type="Proteomes" id="UP000184171">
    <property type="component" value="Unassembled WGS sequence"/>
</dbReference>
<dbReference type="Pfam" id="PF12679">
    <property type="entry name" value="ABC2_membrane_2"/>
    <property type="match status" value="1"/>
</dbReference>
<keyword evidence="1" id="KW-0472">Membrane</keyword>
<keyword evidence="3" id="KW-1185">Reference proteome</keyword>
<proteinExistence type="predicted"/>
<feature type="transmembrane region" description="Helical" evidence="1">
    <location>
        <begin position="130"/>
        <end position="151"/>
    </location>
</feature>
<dbReference type="AlphaFoldDB" id="A0A1M6D7P8"/>
<accession>A0A1M6D7P8</accession>
<feature type="transmembrane region" description="Helical" evidence="1">
    <location>
        <begin position="158"/>
        <end position="183"/>
    </location>
</feature>
<keyword evidence="1" id="KW-0812">Transmembrane</keyword>
<reference evidence="2" key="1">
    <citation type="submission" date="2016-11" db="EMBL/GenBank/DDBJ databases">
        <authorList>
            <person name="Jaros S."/>
            <person name="Januszkiewicz K."/>
            <person name="Wedrychowicz H."/>
        </authorList>
    </citation>
    <scope>NUCLEOTIDE SEQUENCE [LARGE SCALE GENOMIC DNA]</scope>
    <source>
        <strain evidence="2">DSM 5091</strain>
    </source>
</reference>
<feature type="transmembrane region" description="Helical" evidence="1">
    <location>
        <begin position="20"/>
        <end position="43"/>
    </location>
</feature>
<dbReference type="EMBL" id="FQZT01000002">
    <property type="protein sequence ID" value="SHI69219.1"/>
    <property type="molecule type" value="Genomic_DNA"/>
</dbReference>
<feature type="transmembrane region" description="Helical" evidence="1">
    <location>
        <begin position="55"/>
        <end position="75"/>
    </location>
</feature>
<evidence type="ECO:0000313" key="2">
    <source>
        <dbReference type="EMBL" id="SHI69219.1"/>
    </source>
</evidence>
<dbReference type="GO" id="GO:0140359">
    <property type="term" value="F:ABC-type transporter activity"/>
    <property type="evidence" value="ECO:0007669"/>
    <property type="project" value="InterPro"/>
</dbReference>
<feature type="transmembrane region" description="Helical" evidence="1">
    <location>
        <begin position="96"/>
        <end position="118"/>
    </location>
</feature>
<name>A0A1M6D7P8_MALRU</name>
<keyword evidence="1" id="KW-1133">Transmembrane helix</keyword>
<evidence type="ECO:0000313" key="3">
    <source>
        <dbReference type="Proteomes" id="UP000184171"/>
    </source>
</evidence>
<feature type="transmembrane region" description="Helical" evidence="1">
    <location>
        <begin position="243"/>
        <end position="265"/>
    </location>
</feature>